<evidence type="ECO:0000256" key="7">
    <source>
        <dbReference type="ARBA" id="ARBA00022989"/>
    </source>
</evidence>
<dbReference type="PANTHER" id="PTHR47755">
    <property type="entry name" value="CELL DIVISION PROTEIN FTSX"/>
    <property type="match status" value="1"/>
</dbReference>
<dbReference type="PANTHER" id="PTHR47755:SF1">
    <property type="entry name" value="CELL DIVISION PROTEIN FTSX"/>
    <property type="match status" value="1"/>
</dbReference>
<reference evidence="14 15" key="1">
    <citation type="journal article" date="2016" name="Nat. Commun.">
        <title>Thousands of microbial genomes shed light on interconnected biogeochemical processes in an aquifer system.</title>
        <authorList>
            <person name="Anantharaman K."/>
            <person name="Brown C.T."/>
            <person name="Hug L.A."/>
            <person name="Sharon I."/>
            <person name="Castelle C.J."/>
            <person name="Probst A.J."/>
            <person name="Thomas B.C."/>
            <person name="Singh A."/>
            <person name="Wilkins M.J."/>
            <person name="Karaoz U."/>
            <person name="Brodie E.L."/>
            <person name="Williams K.H."/>
            <person name="Hubbard S.S."/>
            <person name="Banfield J.F."/>
        </authorList>
    </citation>
    <scope>NUCLEOTIDE SEQUENCE [LARGE SCALE GENOMIC DNA]</scope>
</reference>
<feature type="transmembrane region" description="Helical" evidence="11">
    <location>
        <begin position="30"/>
        <end position="55"/>
    </location>
</feature>
<keyword evidence="6 11" id="KW-0812">Transmembrane</keyword>
<evidence type="ECO:0000313" key="15">
    <source>
        <dbReference type="Proteomes" id="UP000176431"/>
    </source>
</evidence>
<comment type="caution">
    <text evidence="14">The sequence shown here is derived from an EMBL/GenBank/DDBJ whole genome shotgun (WGS) entry which is preliminary data.</text>
</comment>
<evidence type="ECO:0000313" key="14">
    <source>
        <dbReference type="EMBL" id="OGD25101.1"/>
    </source>
</evidence>
<dbReference type="InterPro" id="IPR040690">
    <property type="entry name" value="FtsX_ECD"/>
</dbReference>
<dbReference type="PIRSF" id="PIRSF003097">
    <property type="entry name" value="FtsX"/>
    <property type="match status" value="1"/>
</dbReference>
<evidence type="ECO:0000256" key="11">
    <source>
        <dbReference type="SAM" id="Phobius"/>
    </source>
</evidence>
<evidence type="ECO:0000256" key="9">
    <source>
        <dbReference type="ARBA" id="ARBA00023306"/>
    </source>
</evidence>
<evidence type="ECO:0000256" key="10">
    <source>
        <dbReference type="PIRNR" id="PIRNR003097"/>
    </source>
</evidence>
<keyword evidence="4 10" id="KW-1003">Cell membrane</keyword>
<dbReference type="InterPro" id="IPR003838">
    <property type="entry name" value="ABC3_permease_C"/>
</dbReference>
<evidence type="ECO:0000256" key="1">
    <source>
        <dbReference type="ARBA" id="ARBA00004651"/>
    </source>
</evidence>
<dbReference type="AlphaFoldDB" id="A0A1F5B3D5"/>
<name>A0A1F5B3D5_9BACT</name>
<comment type="subcellular location">
    <subcellularLocation>
        <location evidence="1">Cell membrane</location>
        <topology evidence="1">Multi-pass membrane protein</topology>
    </subcellularLocation>
</comment>
<feature type="transmembrane region" description="Helical" evidence="11">
    <location>
        <begin position="241"/>
        <end position="261"/>
    </location>
</feature>
<comment type="similarity">
    <text evidence="2 10">Belongs to the ABC-4 integral membrane protein family. FtsX subfamily.</text>
</comment>
<protein>
    <recommendedName>
        <fullName evidence="3 10">Cell division protein FtsX</fullName>
    </recommendedName>
</protein>
<evidence type="ECO:0000256" key="2">
    <source>
        <dbReference type="ARBA" id="ARBA00007379"/>
    </source>
</evidence>
<keyword evidence="9 10" id="KW-0131">Cell cycle</keyword>
<feature type="domain" description="ABC3 transporter permease C-terminal" evidence="12">
    <location>
        <begin position="192"/>
        <end position="309"/>
    </location>
</feature>
<dbReference type="Pfam" id="PF18075">
    <property type="entry name" value="FtsX_ECD"/>
    <property type="match status" value="1"/>
</dbReference>
<evidence type="ECO:0000256" key="4">
    <source>
        <dbReference type="ARBA" id="ARBA00022475"/>
    </source>
</evidence>
<feature type="transmembrane region" description="Helical" evidence="11">
    <location>
        <begin position="184"/>
        <end position="207"/>
    </location>
</feature>
<evidence type="ECO:0000259" key="12">
    <source>
        <dbReference type="Pfam" id="PF02687"/>
    </source>
</evidence>
<feature type="domain" description="FtsX extracellular" evidence="13">
    <location>
        <begin position="67"/>
        <end position="156"/>
    </location>
</feature>
<accession>A0A1F5B3D5</accession>
<dbReference type="GO" id="GO:0005886">
    <property type="term" value="C:plasma membrane"/>
    <property type="evidence" value="ECO:0007669"/>
    <property type="project" value="UniProtKB-SubCell"/>
</dbReference>
<keyword evidence="7 11" id="KW-1133">Transmembrane helix</keyword>
<keyword evidence="5 10" id="KW-0132">Cell division</keyword>
<evidence type="ECO:0000259" key="13">
    <source>
        <dbReference type="Pfam" id="PF18075"/>
    </source>
</evidence>
<dbReference type="Gene3D" id="3.30.70.3040">
    <property type="match status" value="1"/>
</dbReference>
<dbReference type="InterPro" id="IPR004513">
    <property type="entry name" value="FtsX"/>
</dbReference>
<organism evidence="14 15">
    <name type="scientific">Candidatus Azambacteria bacterium RIFCSPHIGHO2_01_FULL_40_24</name>
    <dbReference type="NCBI Taxonomy" id="1797301"/>
    <lineage>
        <taxon>Bacteria</taxon>
        <taxon>Candidatus Azamiibacteriota</taxon>
    </lineage>
</organism>
<evidence type="ECO:0000256" key="8">
    <source>
        <dbReference type="ARBA" id="ARBA00023136"/>
    </source>
</evidence>
<dbReference type="GO" id="GO:0051301">
    <property type="term" value="P:cell division"/>
    <property type="evidence" value="ECO:0007669"/>
    <property type="project" value="UniProtKB-KW"/>
</dbReference>
<dbReference type="Proteomes" id="UP000176431">
    <property type="component" value="Unassembled WGS sequence"/>
</dbReference>
<feature type="transmembrane region" description="Helical" evidence="11">
    <location>
        <begin position="281"/>
        <end position="305"/>
    </location>
</feature>
<dbReference type="Pfam" id="PF02687">
    <property type="entry name" value="FtsX"/>
    <property type="match status" value="1"/>
</dbReference>
<sequence length="311" mass="34812">MKMEKEKDFKTYSLGRIIKTGWVSFRRNSFLSFGATGVMALALLVLSSLIVFNFFTNRLISFLDEKVDVSVYFQGEAKEDQILKIKSDLENLSSVERVVYVSREQALEDFKARHKDDQLIQDSLAELESNPLQASLNVKAIDAGQYASITNFLEQNSLKTVIDKISFYENEGAIERVRNFSRGLYGWGLLATIALGLVAVLVTFNTIRLTIYNKKEEIEIMKLVGASNWHIRGPFLVEGGLYGFFAAVLALAIFYPGIYLVSDKLGTLASSLNLFSYFVSYSPQMVLVVLGSGLALGIFSSFSAIRRHLKV</sequence>
<gene>
    <name evidence="14" type="ORF">A2819_00105</name>
</gene>
<evidence type="ECO:0000256" key="3">
    <source>
        <dbReference type="ARBA" id="ARBA00021907"/>
    </source>
</evidence>
<evidence type="ECO:0000256" key="5">
    <source>
        <dbReference type="ARBA" id="ARBA00022618"/>
    </source>
</evidence>
<dbReference type="EMBL" id="MEYK01000023">
    <property type="protein sequence ID" value="OGD25101.1"/>
    <property type="molecule type" value="Genomic_DNA"/>
</dbReference>
<evidence type="ECO:0000256" key="6">
    <source>
        <dbReference type="ARBA" id="ARBA00022692"/>
    </source>
</evidence>
<proteinExistence type="inferred from homology"/>
<keyword evidence="8 10" id="KW-0472">Membrane</keyword>